<keyword evidence="2" id="KW-1185">Reference proteome</keyword>
<dbReference type="Proteomes" id="UP000055048">
    <property type="component" value="Unassembled WGS sequence"/>
</dbReference>
<evidence type="ECO:0000313" key="1">
    <source>
        <dbReference type="EMBL" id="KRX41191.1"/>
    </source>
</evidence>
<reference evidence="1 2" key="1">
    <citation type="submission" date="2015-01" db="EMBL/GenBank/DDBJ databases">
        <title>Evolution of Trichinella species and genotypes.</title>
        <authorList>
            <person name="Korhonen P.K."/>
            <person name="Edoardo P."/>
            <person name="Giuseppe L.R."/>
            <person name="Gasser R.B."/>
        </authorList>
    </citation>
    <scope>NUCLEOTIDE SEQUENCE [LARGE SCALE GENOMIC DNA]</scope>
    <source>
        <strain evidence="1">ISS417</strain>
    </source>
</reference>
<protein>
    <submittedName>
        <fullName evidence="1">Uncharacterized protein</fullName>
    </submittedName>
</protein>
<dbReference type="EMBL" id="JYDJ01000178">
    <property type="protein sequence ID" value="KRX41191.1"/>
    <property type="molecule type" value="Genomic_DNA"/>
</dbReference>
<organism evidence="1 2">
    <name type="scientific">Trichinella murrelli</name>
    <dbReference type="NCBI Taxonomy" id="144512"/>
    <lineage>
        <taxon>Eukaryota</taxon>
        <taxon>Metazoa</taxon>
        <taxon>Ecdysozoa</taxon>
        <taxon>Nematoda</taxon>
        <taxon>Enoplea</taxon>
        <taxon>Dorylaimia</taxon>
        <taxon>Trichinellida</taxon>
        <taxon>Trichinellidae</taxon>
        <taxon>Trichinella</taxon>
    </lineage>
</organism>
<dbReference type="AlphaFoldDB" id="A0A0V0TRD7"/>
<name>A0A0V0TRD7_9BILA</name>
<gene>
    <name evidence="1" type="ORF">T05_7904</name>
</gene>
<accession>A0A0V0TRD7</accession>
<sequence>METMKKQEKYNTAQYNTIHQLEGGIKSAQPLYTLKLPETAPAFVYRWCIHPYIVQPVVAFEHKPC</sequence>
<evidence type="ECO:0000313" key="2">
    <source>
        <dbReference type="Proteomes" id="UP000055048"/>
    </source>
</evidence>
<comment type="caution">
    <text evidence="1">The sequence shown here is derived from an EMBL/GenBank/DDBJ whole genome shotgun (WGS) entry which is preliminary data.</text>
</comment>
<proteinExistence type="predicted"/>
<dbReference type="OrthoDB" id="10299984at2759"/>